<feature type="domain" description="Peptidase C1A papain C-terminal" evidence="8">
    <location>
        <begin position="269"/>
        <end position="365"/>
    </location>
</feature>
<keyword evidence="3" id="KW-0378">Hydrolase</keyword>
<keyword evidence="2" id="KW-0645">Protease</keyword>
<dbReference type="OrthoDB" id="387093at2759"/>
<comment type="caution">
    <text evidence="10">The sequence shown here is derived from an EMBL/GenBank/DDBJ whole genome shotgun (WGS) entry which is preliminary data.</text>
</comment>
<evidence type="ECO:0000313" key="11">
    <source>
        <dbReference type="Proteomes" id="UP000580250"/>
    </source>
</evidence>
<dbReference type="SMART" id="SM00645">
    <property type="entry name" value="Pept_C1"/>
    <property type="match status" value="1"/>
</dbReference>
<reference evidence="10 11" key="1">
    <citation type="submission" date="2020-08" db="EMBL/GenBank/DDBJ databases">
        <authorList>
            <person name="Koutsovoulos G."/>
            <person name="Danchin GJ E."/>
        </authorList>
    </citation>
    <scope>NUCLEOTIDE SEQUENCE [LARGE SCALE GENOMIC DNA]</scope>
</reference>
<dbReference type="Pfam" id="PF00112">
    <property type="entry name" value="Peptidase_C1"/>
    <property type="match status" value="1"/>
</dbReference>
<evidence type="ECO:0000256" key="7">
    <source>
        <dbReference type="SAM" id="SignalP"/>
    </source>
</evidence>
<feature type="signal peptide" evidence="7">
    <location>
        <begin position="1"/>
        <end position="21"/>
    </location>
</feature>
<proteinExistence type="inferred from homology"/>
<evidence type="ECO:0000256" key="6">
    <source>
        <dbReference type="ARBA" id="ARBA00023157"/>
    </source>
</evidence>
<dbReference type="InterPro" id="IPR013201">
    <property type="entry name" value="Prot_inhib_I29"/>
</dbReference>
<dbReference type="InterPro" id="IPR039417">
    <property type="entry name" value="Peptidase_C1A_papain-like"/>
</dbReference>
<keyword evidence="7" id="KW-0732">Signal</keyword>
<dbReference type="Proteomes" id="UP000580250">
    <property type="component" value="Unassembled WGS sequence"/>
</dbReference>
<evidence type="ECO:0000256" key="4">
    <source>
        <dbReference type="ARBA" id="ARBA00022807"/>
    </source>
</evidence>
<dbReference type="PANTHER" id="PTHR12411">
    <property type="entry name" value="CYSTEINE PROTEASE FAMILY C1-RELATED"/>
    <property type="match status" value="1"/>
</dbReference>
<accession>A0A6V7TUY7</accession>
<dbReference type="SUPFAM" id="SSF54001">
    <property type="entry name" value="Cysteine proteinases"/>
    <property type="match status" value="1"/>
</dbReference>
<feature type="chain" id="PRO_5027585751" evidence="7">
    <location>
        <begin position="22"/>
        <end position="365"/>
    </location>
</feature>
<dbReference type="InterPro" id="IPR000169">
    <property type="entry name" value="Pept_cys_AS"/>
</dbReference>
<dbReference type="CDD" id="cd02248">
    <property type="entry name" value="Peptidase_C1A"/>
    <property type="match status" value="1"/>
</dbReference>
<dbReference type="GO" id="GO:0006508">
    <property type="term" value="P:proteolysis"/>
    <property type="evidence" value="ECO:0007669"/>
    <property type="project" value="UniProtKB-KW"/>
</dbReference>
<evidence type="ECO:0000259" key="8">
    <source>
        <dbReference type="SMART" id="SM00645"/>
    </source>
</evidence>
<keyword evidence="6" id="KW-1015">Disulfide bond</keyword>
<dbReference type="AlphaFoldDB" id="A0A6V7TUY7"/>
<evidence type="ECO:0000256" key="5">
    <source>
        <dbReference type="ARBA" id="ARBA00023145"/>
    </source>
</evidence>
<dbReference type="Pfam" id="PF08246">
    <property type="entry name" value="Inhibitor_I29"/>
    <property type="match status" value="1"/>
</dbReference>
<gene>
    <name evidence="10" type="ORF">MENT_LOCUS3537</name>
</gene>
<protein>
    <submittedName>
        <fullName evidence="10">Uncharacterized protein</fullName>
    </submittedName>
</protein>
<dbReference type="EMBL" id="CAJEWN010000011">
    <property type="protein sequence ID" value="CAD2132076.1"/>
    <property type="molecule type" value="Genomic_DNA"/>
</dbReference>
<keyword evidence="5" id="KW-0865">Zymogen</keyword>
<evidence type="ECO:0000259" key="9">
    <source>
        <dbReference type="SMART" id="SM00848"/>
    </source>
</evidence>
<evidence type="ECO:0000256" key="2">
    <source>
        <dbReference type="ARBA" id="ARBA00022670"/>
    </source>
</evidence>
<dbReference type="PROSITE" id="PS00139">
    <property type="entry name" value="THIOL_PROTEASE_CYS"/>
    <property type="match status" value="1"/>
</dbReference>
<dbReference type="InterPro" id="IPR038765">
    <property type="entry name" value="Papain-like_cys_pep_sf"/>
</dbReference>
<dbReference type="InterPro" id="IPR000668">
    <property type="entry name" value="Peptidase_C1A_C"/>
</dbReference>
<dbReference type="GO" id="GO:0008234">
    <property type="term" value="F:cysteine-type peptidase activity"/>
    <property type="evidence" value="ECO:0007669"/>
    <property type="project" value="UniProtKB-KW"/>
</dbReference>
<evidence type="ECO:0000256" key="3">
    <source>
        <dbReference type="ARBA" id="ARBA00022801"/>
    </source>
</evidence>
<sequence length="365" mass="42608">MKNKHFLFDFSLFLLISEILTMTIGRQRELNYIISWINNNHLNDDFLWKLDKQLYICGKEYNKNDENQQEIEINSQISRLQFEFTIVQTTCSKQLNANGDINYCRVNELANNKKECSFDIIKDQKEIEILDWECFTLNNDDKIIDNESDEDYMFIICSKAKELTNTLVDSVGRLDGIDKQGWTKFRRFVRKYGPNYTKASEVLSRFNNYVKNLGRAKKYQKKELGTAIYGETQFMDLSKDEFRKIYLPFQWPLNVENTQIAPLIDDEDLPNSWDWRTKGAVTDVKNQGQCGSCWAFSVTGNIEGQWALKKGKLQALSEQELLDCDRVDMACNGGLPLQAYKEIIRIGGIELENDYPYNAKKRIVI</sequence>
<dbReference type="InterPro" id="IPR013128">
    <property type="entry name" value="Peptidase_C1A"/>
</dbReference>
<name>A0A6V7TUY7_MELEN</name>
<organism evidence="10 11">
    <name type="scientific">Meloidogyne enterolobii</name>
    <name type="common">Root-knot nematode worm</name>
    <name type="synonym">Meloidogyne mayaguensis</name>
    <dbReference type="NCBI Taxonomy" id="390850"/>
    <lineage>
        <taxon>Eukaryota</taxon>
        <taxon>Metazoa</taxon>
        <taxon>Ecdysozoa</taxon>
        <taxon>Nematoda</taxon>
        <taxon>Chromadorea</taxon>
        <taxon>Rhabditida</taxon>
        <taxon>Tylenchina</taxon>
        <taxon>Tylenchomorpha</taxon>
        <taxon>Tylenchoidea</taxon>
        <taxon>Meloidogynidae</taxon>
        <taxon>Meloidogyninae</taxon>
        <taxon>Meloidogyne</taxon>
    </lineage>
</organism>
<feature type="domain" description="Cathepsin propeptide inhibitor" evidence="9">
    <location>
        <begin position="185"/>
        <end position="242"/>
    </location>
</feature>
<dbReference type="SMART" id="SM00848">
    <property type="entry name" value="Inhibitor_I29"/>
    <property type="match status" value="1"/>
</dbReference>
<dbReference type="Gene3D" id="3.90.70.10">
    <property type="entry name" value="Cysteine proteinases"/>
    <property type="match status" value="1"/>
</dbReference>
<evidence type="ECO:0000313" key="10">
    <source>
        <dbReference type="EMBL" id="CAD2132076.1"/>
    </source>
</evidence>
<comment type="similarity">
    <text evidence="1">Belongs to the peptidase C1 family.</text>
</comment>
<keyword evidence="4" id="KW-0788">Thiol protease</keyword>
<evidence type="ECO:0000256" key="1">
    <source>
        <dbReference type="ARBA" id="ARBA00008455"/>
    </source>
</evidence>